<feature type="chain" id="PRO_5014891779" description="Secreted protein" evidence="2">
    <location>
        <begin position="24"/>
        <end position="390"/>
    </location>
</feature>
<evidence type="ECO:0000313" key="3">
    <source>
        <dbReference type="EMBL" id="PLW28424.1"/>
    </source>
</evidence>
<reference evidence="3 4" key="1">
    <citation type="submission" date="2017-11" db="EMBL/GenBank/DDBJ databases">
        <title>De novo assembly and phasing of dikaryotic genomes from two isolates of Puccinia coronata f. sp. avenae, the causal agent of oat crown rust.</title>
        <authorList>
            <person name="Miller M.E."/>
            <person name="Zhang Y."/>
            <person name="Omidvar V."/>
            <person name="Sperschneider J."/>
            <person name="Schwessinger B."/>
            <person name="Raley C."/>
            <person name="Palmer J.M."/>
            <person name="Garnica D."/>
            <person name="Upadhyaya N."/>
            <person name="Rathjen J."/>
            <person name="Taylor J.M."/>
            <person name="Park R.F."/>
            <person name="Dodds P.N."/>
            <person name="Hirsch C.D."/>
            <person name="Kianian S.F."/>
            <person name="Figueroa M."/>
        </authorList>
    </citation>
    <scope>NUCLEOTIDE SEQUENCE [LARGE SCALE GENOMIC DNA]</scope>
    <source>
        <strain evidence="3">12NC29</strain>
    </source>
</reference>
<name>A0A2N5TSF6_9BASI</name>
<protein>
    <recommendedName>
        <fullName evidence="5">Secreted protein</fullName>
    </recommendedName>
</protein>
<comment type="caution">
    <text evidence="3">The sequence shown here is derived from an EMBL/GenBank/DDBJ whole genome shotgun (WGS) entry which is preliminary data.</text>
</comment>
<proteinExistence type="predicted"/>
<sequence length="390" mass="42478">MVSFSALVAAAITGFVQISYTSANADPSTGHFRHGRPTVEWLQKNKPDRVTREIQASECGMNTRLAYPHVQLFALFQYNHKQDNYHGCPYGDCLAFTTFPQPEDMEVDYRNSMSFFWHDVGGKAGTGVKLISDPQTGAFGYEKSITGKFSDGPTPANTIQKLHDANYPGFHSASLPRWPKGAADRLVWAPNGEPKHPVCARPCEENRDPGMNPGVYGSSEWKPARSIEDPPPAGYQCPKNGTVPVPVPNQCNSFCGCVAACKGDDGCIAQCNTHNKGKCQASQCQASPAPSPNPPRPGNDPDKCTNYCSCLHHHADGTDSAENTKKCHHIRKGCEDHQCPEVAPPPPSGSNTTDPSSKHTEKKHHSGHHGSDGDDHSNKRHSRKEARLCL</sequence>
<evidence type="ECO:0000256" key="1">
    <source>
        <dbReference type="SAM" id="MobiDB-lite"/>
    </source>
</evidence>
<dbReference type="PANTHER" id="PTHR35396:SF1">
    <property type="entry name" value="SMALL SECRETED PROTEIN"/>
    <property type="match status" value="1"/>
</dbReference>
<evidence type="ECO:0000313" key="4">
    <source>
        <dbReference type="Proteomes" id="UP000235388"/>
    </source>
</evidence>
<gene>
    <name evidence="3" type="ORF">PCANC_20816</name>
</gene>
<keyword evidence="4" id="KW-1185">Reference proteome</keyword>
<evidence type="ECO:0000256" key="2">
    <source>
        <dbReference type="SAM" id="SignalP"/>
    </source>
</evidence>
<dbReference type="PANTHER" id="PTHR35396">
    <property type="entry name" value="SMALL SECRETED PROTEIN"/>
    <property type="match status" value="1"/>
</dbReference>
<dbReference type="OrthoDB" id="160054at2759"/>
<evidence type="ECO:0008006" key="5">
    <source>
        <dbReference type="Google" id="ProtNLM"/>
    </source>
</evidence>
<dbReference type="EMBL" id="PGCJ01000445">
    <property type="protein sequence ID" value="PLW28424.1"/>
    <property type="molecule type" value="Genomic_DNA"/>
</dbReference>
<organism evidence="3 4">
    <name type="scientific">Puccinia coronata f. sp. avenae</name>
    <dbReference type="NCBI Taxonomy" id="200324"/>
    <lineage>
        <taxon>Eukaryota</taxon>
        <taxon>Fungi</taxon>
        <taxon>Dikarya</taxon>
        <taxon>Basidiomycota</taxon>
        <taxon>Pucciniomycotina</taxon>
        <taxon>Pucciniomycetes</taxon>
        <taxon>Pucciniales</taxon>
        <taxon>Pucciniaceae</taxon>
        <taxon>Puccinia</taxon>
    </lineage>
</organism>
<feature type="region of interest" description="Disordered" evidence="1">
    <location>
        <begin position="338"/>
        <end position="390"/>
    </location>
</feature>
<keyword evidence="2" id="KW-0732">Signal</keyword>
<feature type="signal peptide" evidence="2">
    <location>
        <begin position="1"/>
        <end position="23"/>
    </location>
</feature>
<dbReference type="Proteomes" id="UP000235388">
    <property type="component" value="Unassembled WGS sequence"/>
</dbReference>
<dbReference type="AlphaFoldDB" id="A0A2N5TSF6"/>
<accession>A0A2N5TSF6</accession>